<evidence type="ECO:0008006" key="3">
    <source>
        <dbReference type="Google" id="ProtNLM"/>
    </source>
</evidence>
<dbReference type="OrthoDB" id="4939572at2759"/>
<reference evidence="1 2" key="1">
    <citation type="journal article" date="2015" name="Genome Announc.">
        <title>Draft Genome Sequence and Gene Annotation of the Entomopathogenic Fungus Verticillium hemipterigenum.</title>
        <authorList>
            <person name="Horn F."/>
            <person name="Habel A."/>
            <person name="Scharf D.H."/>
            <person name="Dworschak J."/>
            <person name="Brakhage A.A."/>
            <person name="Guthke R."/>
            <person name="Hertweck C."/>
            <person name="Linde J."/>
        </authorList>
    </citation>
    <scope>NUCLEOTIDE SEQUENCE [LARGE SCALE GENOMIC DNA]</scope>
</reference>
<organism evidence="1 2">
    <name type="scientific">[Torrubiella] hemipterigena</name>
    <dbReference type="NCBI Taxonomy" id="1531966"/>
    <lineage>
        <taxon>Eukaryota</taxon>
        <taxon>Fungi</taxon>
        <taxon>Dikarya</taxon>
        <taxon>Ascomycota</taxon>
        <taxon>Pezizomycotina</taxon>
        <taxon>Sordariomycetes</taxon>
        <taxon>Hypocreomycetidae</taxon>
        <taxon>Hypocreales</taxon>
        <taxon>Clavicipitaceae</taxon>
        <taxon>Clavicipitaceae incertae sedis</taxon>
        <taxon>'Torrubiella' clade</taxon>
    </lineage>
</organism>
<evidence type="ECO:0000313" key="1">
    <source>
        <dbReference type="EMBL" id="CEJ82396.1"/>
    </source>
</evidence>
<gene>
    <name evidence="1" type="ORF">VHEMI02462</name>
</gene>
<accession>A0A0A1SVT2</accession>
<evidence type="ECO:0000313" key="2">
    <source>
        <dbReference type="Proteomes" id="UP000039046"/>
    </source>
</evidence>
<proteinExistence type="predicted"/>
<dbReference type="Proteomes" id="UP000039046">
    <property type="component" value="Unassembled WGS sequence"/>
</dbReference>
<dbReference type="HOGENOM" id="CLU_1836526_0_0_1"/>
<name>A0A0A1SVT2_9HYPO</name>
<sequence length="140" mass="16358">MDVKGAFDAVLRNRLTQRLHRQGWPLNLIRWNSPADSRRAPRSPRYFIYFTLWIATPSTAQTNETSRRAEQAIQRMVEWSKSTAVTFDPAKTEIIHFTRKRASEAPTIRHENKVNKAAPSMRWLGVYLDSKLKFNAHITY</sequence>
<dbReference type="STRING" id="1531966.A0A0A1SVT2"/>
<dbReference type="PANTHER" id="PTHR33481">
    <property type="entry name" value="REVERSE TRANSCRIPTASE"/>
    <property type="match status" value="1"/>
</dbReference>
<keyword evidence="2" id="KW-1185">Reference proteome</keyword>
<dbReference type="AlphaFoldDB" id="A0A0A1SVT2"/>
<dbReference type="EMBL" id="CDHN01000001">
    <property type="protein sequence ID" value="CEJ82396.1"/>
    <property type="molecule type" value="Genomic_DNA"/>
</dbReference>
<protein>
    <recommendedName>
        <fullName evidence="3">Reverse transcriptase domain-containing protein</fullName>
    </recommendedName>
</protein>
<dbReference type="PANTHER" id="PTHR33481:SF1">
    <property type="entry name" value="ENDONUCLEASE_EXONUCLEASE_PHOSPHATASE DOMAIN-CONTAINING PROTEIN-RELATED"/>
    <property type="match status" value="1"/>
</dbReference>